<dbReference type="Proteomes" id="UP000234789">
    <property type="component" value="Unassembled WGS sequence"/>
</dbReference>
<dbReference type="EMBL" id="NFEZ01000004">
    <property type="protein sequence ID" value="PLT43866.1"/>
    <property type="molecule type" value="Genomic_DNA"/>
</dbReference>
<name>A0A2N5N0L7_9BACL</name>
<sequence>MAFKIAHSRYKQYRKISKKDLIRFHEEQHTWPLRASTRRGKKGGAT</sequence>
<proteinExistence type="predicted"/>
<evidence type="ECO:0000313" key="2">
    <source>
        <dbReference type="Proteomes" id="UP000234789"/>
    </source>
</evidence>
<accession>A0A2N5N0L7</accession>
<reference evidence="1 2" key="1">
    <citation type="submission" date="2017-05" db="EMBL/GenBank/DDBJ databases">
        <title>Functional genome analysis of Paenibacillus pasadenensis strain R16: insights on endophytic life style and antifungal activity.</title>
        <authorList>
            <person name="Passera A."/>
            <person name="Marcolungo L."/>
            <person name="Casati P."/>
            <person name="Brasca M."/>
            <person name="Quaglino F."/>
            <person name="Delledonne M."/>
        </authorList>
    </citation>
    <scope>NUCLEOTIDE SEQUENCE [LARGE SCALE GENOMIC DNA]</scope>
    <source>
        <strain evidence="1 2">R16</strain>
    </source>
</reference>
<comment type="caution">
    <text evidence="1">The sequence shown here is derived from an EMBL/GenBank/DDBJ whole genome shotgun (WGS) entry which is preliminary data.</text>
</comment>
<protein>
    <submittedName>
        <fullName evidence="1">Uncharacterized protein</fullName>
    </submittedName>
</protein>
<evidence type="ECO:0000313" key="1">
    <source>
        <dbReference type="EMBL" id="PLT43866.1"/>
    </source>
</evidence>
<gene>
    <name evidence="1" type="ORF">B8V81_2297</name>
</gene>
<dbReference type="AlphaFoldDB" id="A0A2N5N0L7"/>
<organism evidence="1 2">
    <name type="scientific">Paenibacillus pasadenensis</name>
    <dbReference type="NCBI Taxonomy" id="217090"/>
    <lineage>
        <taxon>Bacteria</taxon>
        <taxon>Bacillati</taxon>
        <taxon>Bacillota</taxon>
        <taxon>Bacilli</taxon>
        <taxon>Bacillales</taxon>
        <taxon>Paenibacillaceae</taxon>
        <taxon>Paenibacillus</taxon>
    </lineage>
</organism>
<keyword evidence="2" id="KW-1185">Reference proteome</keyword>